<dbReference type="GO" id="GO:0003677">
    <property type="term" value="F:DNA binding"/>
    <property type="evidence" value="ECO:0007669"/>
    <property type="project" value="UniProtKB-KW"/>
</dbReference>
<keyword evidence="3" id="KW-0238">DNA-binding</keyword>
<keyword evidence="1" id="KW-0472">Membrane</keyword>
<keyword evidence="4" id="KW-1185">Reference proteome</keyword>
<gene>
    <name evidence="3" type="ORF">ACFOOT_04390</name>
</gene>
<dbReference type="Proteomes" id="UP001595683">
    <property type="component" value="Unassembled WGS sequence"/>
</dbReference>
<feature type="transmembrane region" description="Helical" evidence="1">
    <location>
        <begin position="80"/>
        <end position="104"/>
    </location>
</feature>
<dbReference type="SMART" id="SM00850">
    <property type="entry name" value="LytTR"/>
    <property type="match status" value="1"/>
</dbReference>
<proteinExistence type="predicted"/>
<dbReference type="InterPro" id="IPR007492">
    <property type="entry name" value="LytTR_DNA-bd_dom"/>
</dbReference>
<dbReference type="Pfam" id="PF04397">
    <property type="entry name" value="LytTR"/>
    <property type="match status" value="1"/>
</dbReference>
<feature type="transmembrane region" description="Helical" evidence="1">
    <location>
        <begin position="49"/>
        <end position="68"/>
    </location>
</feature>
<dbReference type="Gene3D" id="2.40.50.1020">
    <property type="entry name" value="LytTr DNA-binding domain"/>
    <property type="match status" value="1"/>
</dbReference>
<evidence type="ECO:0000313" key="4">
    <source>
        <dbReference type="Proteomes" id="UP001595683"/>
    </source>
</evidence>
<protein>
    <submittedName>
        <fullName evidence="3">LytTR family DNA-binding domain-containing protein</fullName>
    </submittedName>
</protein>
<evidence type="ECO:0000259" key="2">
    <source>
        <dbReference type="PROSITE" id="PS50930"/>
    </source>
</evidence>
<keyword evidence="1" id="KW-0812">Transmembrane</keyword>
<dbReference type="RefSeq" id="WP_191323049.1">
    <property type="nucleotide sequence ID" value="NZ_BMZP01000003.1"/>
</dbReference>
<accession>A0ABV7V0F4</accession>
<evidence type="ECO:0000313" key="3">
    <source>
        <dbReference type="EMBL" id="MFC3670654.1"/>
    </source>
</evidence>
<evidence type="ECO:0000256" key="1">
    <source>
        <dbReference type="SAM" id="Phobius"/>
    </source>
</evidence>
<comment type="caution">
    <text evidence="3">The sequence shown here is derived from an EMBL/GenBank/DDBJ whole genome shotgun (WGS) entry which is preliminary data.</text>
</comment>
<reference evidence="4" key="1">
    <citation type="journal article" date="2019" name="Int. J. Syst. Evol. Microbiol.">
        <title>The Global Catalogue of Microorganisms (GCM) 10K type strain sequencing project: providing services to taxonomists for standard genome sequencing and annotation.</title>
        <authorList>
            <consortium name="The Broad Institute Genomics Platform"/>
            <consortium name="The Broad Institute Genome Sequencing Center for Infectious Disease"/>
            <person name="Wu L."/>
            <person name="Ma J."/>
        </authorList>
    </citation>
    <scope>NUCLEOTIDE SEQUENCE [LARGE SCALE GENOMIC DNA]</scope>
    <source>
        <strain evidence="4">KCTC 42224</strain>
    </source>
</reference>
<keyword evidence="1" id="KW-1133">Transmembrane helix</keyword>
<feature type="transmembrane region" description="Helical" evidence="1">
    <location>
        <begin position="9"/>
        <end position="29"/>
    </location>
</feature>
<feature type="transmembrane region" description="Helical" evidence="1">
    <location>
        <begin position="110"/>
        <end position="131"/>
    </location>
</feature>
<sequence>MALRHGCRIVAAPPFLALIGLITLIGSLFDRSGQTGLSMALGFALHLVRNLAGATVATLVIVVLARALPPRVPVLLRLALAGLAAAPLVHGTMAGGAAVTAGHWPSWAFAGWPLARDAIMVSAIAVVVGLFRADRARPAGRAEPSATPQTEPPAPALLRRLPPDLGADLVRVSACDHYVEVQTRAGATLILLRLADALDELAGVPGMQIHRSHWVAHGAMAAVVVEQRRPLLVLDDGQRLPISRSRLSHVRGALADRAATR</sequence>
<dbReference type="PROSITE" id="PS50930">
    <property type="entry name" value="HTH_LYTTR"/>
    <property type="match status" value="1"/>
</dbReference>
<dbReference type="EMBL" id="JBHRYE010000007">
    <property type="protein sequence ID" value="MFC3670654.1"/>
    <property type="molecule type" value="Genomic_DNA"/>
</dbReference>
<name>A0ABV7V0F4_9SPHN</name>
<organism evidence="3 4">
    <name type="scientific">Novosphingobium pokkalii</name>
    <dbReference type="NCBI Taxonomy" id="1770194"/>
    <lineage>
        <taxon>Bacteria</taxon>
        <taxon>Pseudomonadati</taxon>
        <taxon>Pseudomonadota</taxon>
        <taxon>Alphaproteobacteria</taxon>
        <taxon>Sphingomonadales</taxon>
        <taxon>Sphingomonadaceae</taxon>
        <taxon>Novosphingobium</taxon>
    </lineage>
</organism>
<feature type="domain" description="HTH LytTR-type" evidence="2">
    <location>
        <begin position="167"/>
        <end position="256"/>
    </location>
</feature>